<dbReference type="SMART" id="SM00368">
    <property type="entry name" value="LRR_RI"/>
    <property type="match status" value="5"/>
</dbReference>
<comment type="caution">
    <text evidence="3">The sequence shown here is derived from an EMBL/GenBank/DDBJ whole genome shotgun (WGS) entry which is preliminary data.</text>
</comment>
<dbReference type="Gene3D" id="3.80.10.10">
    <property type="entry name" value="Ribonuclease Inhibitor"/>
    <property type="match status" value="2"/>
</dbReference>
<gene>
    <name evidence="3" type="ORF">QTG54_015567</name>
</gene>
<keyword evidence="1" id="KW-0433">Leucine-rich repeat</keyword>
<dbReference type="InterPro" id="IPR001611">
    <property type="entry name" value="Leu-rich_rpt"/>
</dbReference>
<keyword evidence="4" id="KW-1185">Reference proteome</keyword>
<evidence type="ECO:0000313" key="4">
    <source>
        <dbReference type="Proteomes" id="UP001224775"/>
    </source>
</evidence>
<name>A0AAD8XU10_9STRA</name>
<dbReference type="SUPFAM" id="SSF52047">
    <property type="entry name" value="RNI-like"/>
    <property type="match status" value="1"/>
</dbReference>
<dbReference type="InterPro" id="IPR051261">
    <property type="entry name" value="NLR"/>
</dbReference>
<proteinExistence type="predicted"/>
<accession>A0AAD8XU10</accession>
<protein>
    <submittedName>
        <fullName evidence="3">Leucine-rich repeat protein</fullName>
    </submittedName>
</protein>
<evidence type="ECO:0000256" key="2">
    <source>
        <dbReference type="ARBA" id="ARBA00022737"/>
    </source>
</evidence>
<dbReference type="EMBL" id="JATAAI010000045">
    <property type="protein sequence ID" value="KAK1733712.1"/>
    <property type="molecule type" value="Genomic_DNA"/>
</dbReference>
<dbReference type="SMART" id="SM00367">
    <property type="entry name" value="LRR_CC"/>
    <property type="match status" value="4"/>
</dbReference>
<feature type="non-terminal residue" evidence="3">
    <location>
        <position position="355"/>
    </location>
</feature>
<dbReference type="PANTHER" id="PTHR24106">
    <property type="entry name" value="NACHT, LRR AND CARD DOMAINS-CONTAINING"/>
    <property type="match status" value="1"/>
</dbReference>
<dbReference type="InterPro" id="IPR006553">
    <property type="entry name" value="Leu-rich_rpt_Cys-con_subtyp"/>
</dbReference>
<reference evidence="3" key="1">
    <citation type="submission" date="2023-06" db="EMBL/GenBank/DDBJ databases">
        <title>Survivors Of The Sea: Transcriptome response of Skeletonema marinoi to long-term dormancy.</title>
        <authorList>
            <person name="Pinder M.I.M."/>
            <person name="Kourtchenko O."/>
            <person name="Robertson E.K."/>
            <person name="Larsson T."/>
            <person name="Maumus F."/>
            <person name="Osuna-Cruz C.M."/>
            <person name="Vancaester E."/>
            <person name="Stenow R."/>
            <person name="Vandepoele K."/>
            <person name="Ploug H."/>
            <person name="Bruchert V."/>
            <person name="Godhe A."/>
            <person name="Topel M."/>
        </authorList>
    </citation>
    <scope>NUCLEOTIDE SEQUENCE</scope>
    <source>
        <strain evidence="3">R05AC</strain>
    </source>
</reference>
<evidence type="ECO:0000313" key="3">
    <source>
        <dbReference type="EMBL" id="KAK1733712.1"/>
    </source>
</evidence>
<dbReference type="AlphaFoldDB" id="A0AAD8XU10"/>
<dbReference type="Pfam" id="PF13516">
    <property type="entry name" value="LRR_6"/>
    <property type="match status" value="4"/>
</dbReference>
<evidence type="ECO:0000256" key="1">
    <source>
        <dbReference type="ARBA" id="ARBA00022614"/>
    </source>
</evidence>
<dbReference type="Proteomes" id="UP001224775">
    <property type="component" value="Unassembled WGS sequence"/>
</dbReference>
<organism evidence="3 4">
    <name type="scientific">Skeletonema marinoi</name>
    <dbReference type="NCBI Taxonomy" id="267567"/>
    <lineage>
        <taxon>Eukaryota</taxon>
        <taxon>Sar</taxon>
        <taxon>Stramenopiles</taxon>
        <taxon>Ochrophyta</taxon>
        <taxon>Bacillariophyta</taxon>
        <taxon>Coscinodiscophyceae</taxon>
        <taxon>Thalassiosirophycidae</taxon>
        <taxon>Thalassiosirales</taxon>
        <taxon>Skeletonemataceae</taxon>
        <taxon>Skeletonema</taxon>
        <taxon>Skeletonema marinoi-dohrnii complex</taxon>
    </lineage>
</organism>
<sequence length="355" mass="39294">MDHRYYNYYEANAADISLEDITSSEQNKQILRRLRDDDLGWHDHITLGREGRFYLTERCELLLIREGDDLGWLGYFIGRSVKLQGLEIWHLNLPENEGWEQQIHAFLDGVARNQSIRRICAIELGEYESTAFLRALGNWSQLEELVYSRNILDSNGCSVLGTLLESGACKLKELLLYNNNIGDDGVAALASRLRSIAPSLKTLGLSWNSIGNDGLSALVAALESCTSLEELDLSDNDFSLATAGLASLSDWLQTAVLNLNELSLRYCAINDEGLQALTEGAVNHCKGLNLSENDSITALGLRYLSTSLQCDSCRLESLFIGSINIGDDGAEVLARGLIGNKVLRCLELRDDEGDI</sequence>
<dbReference type="InterPro" id="IPR032675">
    <property type="entry name" value="LRR_dom_sf"/>
</dbReference>
<keyword evidence="2" id="KW-0677">Repeat</keyword>